<evidence type="ECO:0000313" key="1">
    <source>
        <dbReference type="EMBL" id="OXT02061.1"/>
    </source>
</evidence>
<name>A0A231V1Z2_9HYPH</name>
<dbReference type="Gene3D" id="3.90.190.10">
    <property type="entry name" value="Protein tyrosine phosphatase superfamily"/>
    <property type="match status" value="1"/>
</dbReference>
<dbReference type="AlphaFoldDB" id="A0A231V1Z2"/>
<accession>A0A231V1Z2</accession>
<organism evidence="1 2">
    <name type="scientific">Notoacmeibacter marinus</name>
    <dbReference type="NCBI Taxonomy" id="1876515"/>
    <lineage>
        <taxon>Bacteria</taxon>
        <taxon>Pseudomonadati</taxon>
        <taxon>Pseudomonadota</taxon>
        <taxon>Alphaproteobacteria</taxon>
        <taxon>Hyphomicrobiales</taxon>
        <taxon>Notoacmeibacteraceae</taxon>
        <taxon>Notoacmeibacter</taxon>
    </lineage>
</organism>
<dbReference type="Proteomes" id="UP000215405">
    <property type="component" value="Unassembled WGS sequence"/>
</dbReference>
<dbReference type="EMBL" id="NBYO01000001">
    <property type="protein sequence ID" value="OXT02061.1"/>
    <property type="molecule type" value="Genomic_DNA"/>
</dbReference>
<sequence>MAEGTDLAKKAGYGRSPLIVCPRRKLEEAVRHYEVRHVLMMGSQAEAAPEKLLARDCQVTRLVFNDIAEERAGLQMPLARDVVTILQVGRQALADGEALSLNCFAGVSRSPAAAYIIACDRQLPGDEKRLANSLRAHSPEATPNAAMIALADDILGRRGAMIGAIAAIGRGAECSEGRAFFWVV</sequence>
<reference evidence="2" key="1">
    <citation type="journal article" date="2017" name="Int. J. Syst. Evol. Microbiol.">
        <title>Notoacmeibacter marinus gen. nov., sp. nov., isolated from the gut of a limpet and proposal of Notoacmeibacteraceae fam. nov. in the order Rhizobiales of the class Alphaproteobacteria.</title>
        <authorList>
            <person name="Huang Z."/>
            <person name="Guo F."/>
            <person name="Lai Q."/>
        </authorList>
    </citation>
    <scope>NUCLEOTIDE SEQUENCE [LARGE SCALE GENOMIC DNA]</scope>
    <source>
        <strain evidence="2">XMTR2A4</strain>
    </source>
</reference>
<proteinExistence type="predicted"/>
<dbReference type="SUPFAM" id="SSF52799">
    <property type="entry name" value="(Phosphotyrosine protein) phosphatases II"/>
    <property type="match status" value="1"/>
</dbReference>
<dbReference type="InterPro" id="IPR029021">
    <property type="entry name" value="Prot-tyrosine_phosphatase-like"/>
</dbReference>
<gene>
    <name evidence="1" type="ORF">B7H23_03785</name>
</gene>
<comment type="caution">
    <text evidence="1">The sequence shown here is derived from an EMBL/GenBank/DDBJ whole genome shotgun (WGS) entry which is preliminary data.</text>
</comment>
<dbReference type="RefSeq" id="WP_094076025.1">
    <property type="nucleotide sequence ID" value="NZ_NBYO01000001.1"/>
</dbReference>
<keyword evidence="2" id="KW-1185">Reference proteome</keyword>
<evidence type="ECO:0008006" key="3">
    <source>
        <dbReference type="Google" id="ProtNLM"/>
    </source>
</evidence>
<evidence type="ECO:0000313" key="2">
    <source>
        <dbReference type="Proteomes" id="UP000215405"/>
    </source>
</evidence>
<protein>
    <recommendedName>
        <fullName evidence="3">Tyrosine specific protein phosphatases domain-containing protein</fullName>
    </recommendedName>
</protein>